<sequence length="162" mass="18354">MPKSILLRSKVSPNQYQRPMRFLCRRKRSLNPIETLLVNHPLEKPGKTVGSDFVGVVVLVGQNVPQSKLKVGHRVGSSSQDTPDSVSLQEMAGMNLVELTAAKGIWHRSKLEAPFAYDKETAYQEHSDWFWRKPLSQDDQRILNIFVYSASTSVRLFAAKMI</sequence>
<dbReference type="InterPro" id="IPR011032">
    <property type="entry name" value="GroES-like_sf"/>
</dbReference>
<dbReference type="Gene3D" id="3.90.180.10">
    <property type="entry name" value="Medium-chain alcohol dehydrogenases, catalytic domain"/>
    <property type="match status" value="1"/>
</dbReference>
<evidence type="ECO:0000256" key="2">
    <source>
        <dbReference type="ARBA" id="ARBA00023002"/>
    </source>
</evidence>
<gene>
    <name evidence="3" type="ORF">CC78DRAFT_587889</name>
</gene>
<proteinExistence type="inferred from homology"/>
<keyword evidence="4" id="KW-1185">Reference proteome</keyword>
<keyword evidence="2" id="KW-0560">Oxidoreductase</keyword>
<accession>A0A9P4N456</accession>
<dbReference type="Proteomes" id="UP000800093">
    <property type="component" value="Unassembled WGS sequence"/>
</dbReference>
<evidence type="ECO:0000313" key="4">
    <source>
        <dbReference type="Proteomes" id="UP000800093"/>
    </source>
</evidence>
<evidence type="ECO:0000313" key="3">
    <source>
        <dbReference type="EMBL" id="KAF2257861.1"/>
    </source>
</evidence>
<comment type="similarity">
    <text evidence="1">Belongs to the zinc-containing alcohol dehydrogenase family.</text>
</comment>
<dbReference type="GO" id="GO:0016651">
    <property type="term" value="F:oxidoreductase activity, acting on NAD(P)H"/>
    <property type="evidence" value="ECO:0007669"/>
    <property type="project" value="InterPro"/>
</dbReference>
<dbReference type="InterPro" id="IPR047122">
    <property type="entry name" value="Trans-enoyl_RdTase-like"/>
</dbReference>
<dbReference type="EMBL" id="ML986831">
    <property type="protein sequence ID" value="KAF2257861.1"/>
    <property type="molecule type" value="Genomic_DNA"/>
</dbReference>
<protein>
    <submittedName>
        <fullName evidence="3">Uncharacterized protein</fullName>
    </submittedName>
</protein>
<dbReference type="OrthoDB" id="9992527at2759"/>
<dbReference type="PANTHER" id="PTHR45348:SF7">
    <property type="entry name" value="ZINC BINDING OXIDOREDUCTASE, PUTATIVE-RELATED"/>
    <property type="match status" value="1"/>
</dbReference>
<dbReference type="AlphaFoldDB" id="A0A9P4N456"/>
<evidence type="ECO:0000256" key="1">
    <source>
        <dbReference type="ARBA" id="ARBA00008072"/>
    </source>
</evidence>
<reference evidence="4" key="1">
    <citation type="journal article" date="2020" name="Stud. Mycol.">
        <title>101 Dothideomycetes genomes: A test case for predicting lifestyles and emergence of pathogens.</title>
        <authorList>
            <person name="Haridas S."/>
            <person name="Albert R."/>
            <person name="Binder M."/>
            <person name="Bloem J."/>
            <person name="LaButti K."/>
            <person name="Salamov A."/>
            <person name="Andreopoulos B."/>
            <person name="Baker S."/>
            <person name="Barry K."/>
            <person name="Bills G."/>
            <person name="Bluhm B."/>
            <person name="Cannon C."/>
            <person name="Castanera R."/>
            <person name="Culley D."/>
            <person name="Daum C."/>
            <person name="Ezra D."/>
            <person name="Gonzalez J."/>
            <person name="Henrissat B."/>
            <person name="Kuo A."/>
            <person name="Liang C."/>
            <person name="Lipzen A."/>
            <person name="Lutzoni F."/>
            <person name="Magnuson J."/>
            <person name="Mondo S."/>
            <person name="Nolan M."/>
            <person name="Ohm R."/>
            <person name="Pangilinan J."/>
            <person name="Park H.-J."/>
            <person name="Ramirez L."/>
            <person name="Alfaro M."/>
            <person name="Sun H."/>
            <person name="Tritt A."/>
            <person name="Yoshinaga Y."/>
            <person name="Zwiers L.-H."/>
            <person name="Turgeon B."/>
            <person name="Goodwin S."/>
            <person name="Spatafora J."/>
            <person name="Crous P."/>
            <person name="Grigoriev I."/>
        </authorList>
    </citation>
    <scope>NUCLEOTIDE SEQUENCE [LARGE SCALE GENOMIC DNA]</scope>
    <source>
        <strain evidence="4">CBS 304.66</strain>
    </source>
</reference>
<dbReference type="PANTHER" id="PTHR45348">
    <property type="entry name" value="HYPOTHETICAL OXIDOREDUCTASE (EUROFUNG)"/>
    <property type="match status" value="1"/>
</dbReference>
<organism evidence="3 4">
    <name type="scientific">Lojkania enalia</name>
    <dbReference type="NCBI Taxonomy" id="147567"/>
    <lineage>
        <taxon>Eukaryota</taxon>
        <taxon>Fungi</taxon>
        <taxon>Dikarya</taxon>
        <taxon>Ascomycota</taxon>
        <taxon>Pezizomycotina</taxon>
        <taxon>Dothideomycetes</taxon>
        <taxon>Pleosporomycetidae</taxon>
        <taxon>Pleosporales</taxon>
        <taxon>Pleosporales incertae sedis</taxon>
        <taxon>Lojkania</taxon>
    </lineage>
</organism>
<dbReference type="SUPFAM" id="SSF50129">
    <property type="entry name" value="GroES-like"/>
    <property type="match status" value="1"/>
</dbReference>
<comment type="caution">
    <text evidence="3">The sequence shown here is derived from an EMBL/GenBank/DDBJ whole genome shotgun (WGS) entry which is preliminary data.</text>
</comment>
<name>A0A9P4N456_9PLEO</name>